<keyword evidence="4" id="KW-1185">Reference proteome</keyword>
<gene>
    <name evidence="3" type="ORF">S7S_09700</name>
</gene>
<name>A0A0B4XQ14_9GAMM</name>
<dbReference type="GO" id="GO:0008664">
    <property type="term" value="F:RNA 2',3'-cyclic 3'-phosphodiesterase activity"/>
    <property type="evidence" value="ECO:0007669"/>
    <property type="project" value="UniProtKB-EC"/>
</dbReference>
<organism evidence="3 4">
    <name type="scientific">Isoalcanivorax pacificus W11-5</name>
    <dbReference type="NCBI Taxonomy" id="391936"/>
    <lineage>
        <taxon>Bacteria</taxon>
        <taxon>Pseudomonadati</taxon>
        <taxon>Pseudomonadota</taxon>
        <taxon>Gammaproteobacteria</taxon>
        <taxon>Oceanospirillales</taxon>
        <taxon>Alcanivoracaceae</taxon>
        <taxon>Isoalcanivorax</taxon>
    </lineage>
</organism>
<dbReference type="KEGG" id="apac:S7S_09700"/>
<comment type="function">
    <text evidence="2">Hydrolyzes RNA 2',3'-cyclic phosphodiester to an RNA 2'-phosphomonoester.</text>
</comment>
<reference evidence="3 4" key="1">
    <citation type="journal article" date="2012" name="J. Bacteriol.">
        <title>Genome sequence of an alkane-degrading bacterium, Alcanivorax pacificus type strain W11-5, isolated from deep sea sediment.</title>
        <authorList>
            <person name="Lai Q."/>
            <person name="Shao Z."/>
        </authorList>
    </citation>
    <scope>NUCLEOTIDE SEQUENCE [LARGE SCALE GENOMIC DNA]</scope>
    <source>
        <strain evidence="3 4">W11-5</strain>
    </source>
</reference>
<keyword evidence="1 2" id="KW-0378">Hydrolase</keyword>
<feature type="active site" description="Proton donor" evidence="2">
    <location>
        <position position="38"/>
    </location>
</feature>
<comment type="catalytic activity">
    <reaction evidence="2">
        <text>a 3'-end 2',3'-cyclophospho-ribonucleotide-RNA + H2O = a 3'-end 2'-phospho-ribonucleotide-RNA + H(+)</text>
        <dbReference type="Rhea" id="RHEA:11828"/>
        <dbReference type="Rhea" id="RHEA-COMP:10464"/>
        <dbReference type="Rhea" id="RHEA-COMP:17353"/>
        <dbReference type="ChEBI" id="CHEBI:15377"/>
        <dbReference type="ChEBI" id="CHEBI:15378"/>
        <dbReference type="ChEBI" id="CHEBI:83064"/>
        <dbReference type="ChEBI" id="CHEBI:173113"/>
        <dbReference type="EC" id="3.1.4.58"/>
    </reaction>
</comment>
<dbReference type="AlphaFoldDB" id="A0A0B4XQ14"/>
<dbReference type="RefSeq" id="WP_008735482.1">
    <property type="nucleotide sequence ID" value="NZ_CP004387.1"/>
</dbReference>
<dbReference type="Proteomes" id="UP000006764">
    <property type="component" value="Chromosome"/>
</dbReference>
<dbReference type="PANTHER" id="PTHR35561">
    <property type="entry name" value="RNA 2',3'-CYCLIC PHOSPHODIESTERASE"/>
    <property type="match status" value="1"/>
</dbReference>
<dbReference type="GO" id="GO:0004113">
    <property type="term" value="F:2',3'-cyclic-nucleotide 3'-phosphodiesterase activity"/>
    <property type="evidence" value="ECO:0007669"/>
    <property type="project" value="InterPro"/>
</dbReference>
<dbReference type="NCBIfam" id="TIGR02258">
    <property type="entry name" value="2_5_ligase"/>
    <property type="match status" value="1"/>
</dbReference>
<evidence type="ECO:0000256" key="1">
    <source>
        <dbReference type="ARBA" id="ARBA00022801"/>
    </source>
</evidence>
<dbReference type="HOGENOM" id="CLU_081251_2_1_6"/>
<evidence type="ECO:0000313" key="4">
    <source>
        <dbReference type="Proteomes" id="UP000006764"/>
    </source>
</evidence>
<protein>
    <recommendedName>
        <fullName evidence="2">RNA 2',3'-cyclic phosphodiesterase</fullName>
        <shortName evidence="2">RNA 2',3'-CPDase</shortName>
        <ecNumber evidence="2">3.1.4.58</ecNumber>
    </recommendedName>
</protein>
<dbReference type="EMBL" id="CP004387">
    <property type="protein sequence ID" value="AJD48352.1"/>
    <property type="molecule type" value="Genomic_DNA"/>
</dbReference>
<dbReference type="InterPro" id="IPR009097">
    <property type="entry name" value="Cyclic_Pdiesterase"/>
</dbReference>
<dbReference type="HAMAP" id="MF_01940">
    <property type="entry name" value="RNA_CPDase"/>
    <property type="match status" value="1"/>
</dbReference>
<evidence type="ECO:0000256" key="2">
    <source>
        <dbReference type="HAMAP-Rule" id="MF_01940"/>
    </source>
</evidence>
<dbReference type="SUPFAM" id="SSF55144">
    <property type="entry name" value="LigT-like"/>
    <property type="match status" value="1"/>
</dbReference>
<dbReference type="Gene3D" id="3.90.1140.10">
    <property type="entry name" value="Cyclic phosphodiesterase"/>
    <property type="match status" value="1"/>
</dbReference>
<dbReference type="InterPro" id="IPR004175">
    <property type="entry name" value="RNA_CPDase"/>
</dbReference>
<comment type="similarity">
    <text evidence="2">Belongs to the 2H phosphoesterase superfamily. ThpR family.</text>
</comment>
<feature type="short sequence motif" description="HXTX 2" evidence="2">
    <location>
        <begin position="125"/>
        <end position="128"/>
    </location>
</feature>
<feature type="active site" description="Proton acceptor" evidence="2">
    <location>
        <position position="125"/>
    </location>
</feature>
<accession>A0A0B4XQ14</accession>
<dbReference type="STRING" id="391936.S7S_09700"/>
<sequence>MRCFLGLPVTGTLRRQLQGWCGAGATASMRWEMADDWHLTLVFLGHTDSATLDLLAPAVGGICVQSAAIHQPLAGPAPFPHSNSPILALEGEAVAALLTLHERLQQACTEAGLTLARQEQRFRPHVTLTRARTRGTPLPPPAPLQLDANEVVLYSSERPDGEGRRYRPVARWPLAGQR</sequence>
<dbReference type="EC" id="3.1.4.58" evidence="2"/>
<proteinExistence type="inferred from homology"/>
<evidence type="ECO:0000313" key="3">
    <source>
        <dbReference type="EMBL" id="AJD48352.1"/>
    </source>
</evidence>
<dbReference type="Pfam" id="PF13563">
    <property type="entry name" value="2_5_RNA_ligase2"/>
    <property type="match status" value="1"/>
</dbReference>
<dbReference type="PANTHER" id="PTHR35561:SF1">
    <property type="entry name" value="RNA 2',3'-CYCLIC PHOSPHODIESTERASE"/>
    <property type="match status" value="1"/>
</dbReference>
<feature type="short sequence motif" description="HXTX 1" evidence="2">
    <location>
        <begin position="38"/>
        <end position="41"/>
    </location>
</feature>